<accession>A0ACC3TLN7</accession>
<dbReference type="EMBL" id="MU970083">
    <property type="protein sequence ID" value="KAK9322108.1"/>
    <property type="molecule type" value="Genomic_DNA"/>
</dbReference>
<gene>
    <name evidence="1" type="ORF">V1517DRAFT_324376</name>
</gene>
<protein>
    <submittedName>
        <fullName evidence="1">Dos2-interacting transcription regulator of RNA-Pol-II-domain-containing protein</fullName>
    </submittedName>
</protein>
<comment type="caution">
    <text evidence="1">The sequence shown here is derived from an EMBL/GenBank/DDBJ whole genome shotgun (WGS) entry which is preliminary data.</text>
</comment>
<reference evidence="2" key="1">
    <citation type="journal article" date="2024" name="Front. Bioeng. Biotechnol.">
        <title>Genome-scale model development and genomic sequencing of the oleaginous clade Lipomyces.</title>
        <authorList>
            <person name="Czajka J.J."/>
            <person name="Han Y."/>
            <person name="Kim J."/>
            <person name="Mondo S.J."/>
            <person name="Hofstad B.A."/>
            <person name="Robles A."/>
            <person name="Haridas S."/>
            <person name="Riley R."/>
            <person name="LaButti K."/>
            <person name="Pangilinan J."/>
            <person name="Andreopoulos W."/>
            <person name="Lipzen A."/>
            <person name="Yan J."/>
            <person name="Wang M."/>
            <person name="Ng V."/>
            <person name="Grigoriev I.V."/>
            <person name="Spatafora J.W."/>
            <person name="Magnuson J.K."/>
            <person name="Baker S.E."/>
            <person name="Pomraning K.R."/>
        </authorList>
    </citation>
    <scope>NUCLEOTIDE SEQUENCE [LARGE SCALE GENOMIC DNA]</scope>
    <source>
        <strain evidence="2">CBS 10300</strain>
    </source>
</reference>
<sequence length="1038" mass="113898">MERLLIDKYLVSLDTSPAEADTVAKNIANDIEANKTRLIDFIESLGRYLTDEDSGLRVKALSCVAAVLSNLSTSKLNSRQIAMLSEFLTDRLEDEECLSESAGGLLALSKMRSISTSTVKSIAQAVFAKVDMKNHNQATRYAVYLVIDGLVNGHIAVLQSMNEDAVSGFTRLIAGEKDPRNLMVAFSILKTIIENFEIENAKESLFDACFCYFPITFRPPPDDPYGITSDDLKLKLRDCIAASSLFAEYSFPSLIEKLTSSSTNVKRDTILTIMACIDAYGGVVVESHWETIYNSVKFEVLHEGEEDIPDLVCKLLKTLTATISSRIAPKVIKDSGLDKFLTVAMDECFPQVTNLESRQAKPAANLLAAIAGGSFAAHDAIAETILPGIFGLVDSTSAATIAQQKTALEILVLFIEAAGSLYGWRTGSLSETSRGNGLLIHKEPLFELFCRALVSTPSEEVSFRLLALHGLVKLALLKEFLDMSELGMVAQYLDDVVLSDTNDSLCESALSSLKDLGKVNPDIILNTVFPTFLSQLPDPEIPATAQSHTPRKHYRIILSSLADLCVNKAVYEILTVRLLNKLALIAKDGQDVAYAQSILTTILLVIQRKTTEKEWDMKFFFLSLTPKLISMTFTASVDRDQPQSRIIANSSVVAVTSAIVNLLVRSVSEEDQTEFAKQICKLYITNEPSTLIQESDRARIASATQPLDKGFGTEGLVEIFTAAVAGLRRETAFPDPDVLSIASNLIPVALSTRNIPDRLALDRLIALLVNKWLSKDDELRFIDSAVEELKTRATGSKSMADRTSSLELLAWVGKSLIFKGNRRAFETVDLVLQLLRDEYMGKGASKACGILISDDEIVNKSNFVVVRLLAKQQYFGYCVQRIVEGFDSSIDSEVKRNHLIGLSNILQHIPGKIVIPHLSTFLPLLLQSLSLSDSHVKLATIETITATLSDASDLMSEHISTILPHILDSTADKPSNPPKVREAAVNCLALLPRALPGEVVQPYRTEIIRRLAVGLDDSRRAVRKAAVDCRQAYFAMDG</sequence>
<name>A0ACC3TLN7_9ASCO</name>
<evidence type="ECO:0000313" key="2">
    <source>
        <dbReference type="Proteomes" id="UP001489719"/>
    </source>
</evidence>
<organism evidence="1 2">
    <name type="scientific">Lipomyces orientalis</name>
    <dbReference type="NCBI Taxonomy" id="1233043"/>
    <lineage>
        <taxon>Eukaryota</taxon>
        <taxon>Fungi</taxon>
        <taxon>Dikarya</taxon>
        <taxon>Ascomycota</taxon>
        <taxon>Saccharomycotina</taxon>
        <taxon>Lipomycetes</taxon>
        <taxon>Lipomycetales</taxon>
        <taxon>Lipomycetaceae</taxon>
        <taxon>Lipomyces</taxon>
    </lineage>
</organism>
<keyword evidence="2" id="KW-1185">Reference proteome</keyword>
<evidence type="ECO:0000313" key="1">
    <source>
        <dbReference type="EMBL" id="KAK9322108.1"/>
    </source>
</evidence>
<proteinExistence type="predicted"/>
<dbReference type="Proteomes" id="UP001489719">
    <property type="component" value="Unassembled WGS sequence"/>
</dbReference>